<dbReference type="InterPro" id="IPR005358">
    <property type="entry name" value="Puta_zinc/iron-chelating_dom"/>
</dbReference>
<accession>A0A2W4TVU4</accession>
<evidence type="ECO:0000313" key="1">
    <source>
        <dbReference type="EMBL" id="PZO12973.1"/>
    </source>
</evidence>
<reference evidence="1 2" key="2">
    <citation type="submission" date="2018-06" db="EMBL/GenBank/DDBJ databases">
        <title>Metagenomic assembly of (sub)arctic Cyanobacteria and their associated microbiome from non-axenic cultures.</title>
        <authorList>
            <person name="Baurain D."/>
        </authorList>
    </citation>
    <scope>NUCLEOTIDE SEQUENCE [LARGE SCALE GENOMIC DNA]</scope>
    <source>
        <strain evidence="1">ULC129bin1</strain>
    </source>
</reference>
<evidence type="ECO:0000313" key="2">
    <source>
        <dbReference type="Proteomes" id="UP000249354"/>
    </source>
</evidence>
<proteinExistence type="predicted"/>
<dbReference type="Pfam" id="PF03692">
    <property type="entry name" value="CxxCxxCC"/>
    <property type="match status" value="1"/>
</dbReference>
<comment type="caution">
    <text evidence="1">The sequence shown here is derived from an EMBL/GenBank/DDBJ whole genome shotgun (WGS) entry which is preliminary data.</text>
</comment>
<protein>
    <submittedName>
        <fullName evidence="1">YkgJ family cysteine cluster protein</fullName>
    </submittedName>
</protein>
<dbReference type="Proteomes" id="UP000249354">
    <property type="component" value="Unassembled WGS sequence"/>
</dbReference>
<name>A0A2W4TVU4_9CYAN</name>
<reference evidence="2" key="1">
    <citation type="submission" date="2018-04" db="EMBL/GenBank/DDBJ databases">
        <authorList>
            <person name="Cornet L."/>
        </authorList>
    </citation>
    <scope>NUCLEOTIDE SEQUENCE [LARGE SCALE GENOMIC DNA]</scope>
</reference>
<sequence length="130" mass="14763">MATWQCVKNCGACCQLDPADRPDLADYLSPADLALYMSMVGKDGWCINYNKTDRNCQIYDERPSFCRVQPDTFAQLYDVQQAELNDFAIECCEQQITGIYGNRSEEMDRFYEAVGIESQVIEIVGEADSE</sequence>
<gene>
    <name evidence="1" type="ORF">DCF25_16715</name>
</gene>
<organism evidence="1 2">
    <name type="scientific">Leptolyngbya foveolarum</name>
    <dbReference type="NCBI Taxonomy" id="47253"/>
    <lineage>
        <taxon>Bacteria</taxon>
        <taxon>Bacillati</taxon>
        <taxon>Cyanobacteriota</taxon>
        <taxon>Cyanophyceae</taxon>
        <taxon>Leptolyngbyales</taxon>
        <taxon>Leptolyngbyaceae</taxon>
        <taxon>Leptolyngbya group</taxon>
        <taxon>Leptolyngbya</taxon>
    </lineage>
</organism>
<dbReference type="AlphaFoldDB" id="A0A2W4TVU4"/>
<dbReference type="PANTHER" id="PTHR36791:SF2">
    <property type="entry name" value="OS03G0363400 PROTEIN"/>
    <property type="match status" value="1"/>
</dbReference>
<dbReference type="PANTHER" id="PTHR36791">
    <property type="entry name" value="OS03G0363400 PROTEIN"/>
    <property type="match status" value="1"/>
</dbReference>
<dbReference type="EMBL" id="QBMC01000135">
    <property type="protein sequence ID" value="PZO12973.1"/>
    <property type="molecule type" value="Genomic_DNA"/>
</dbReference>